<feature type="region of interest" description="Disordered" evidence="1">
    <location>
        <begin position="18"/>
        <end position="46"/>
    </location>
</feature>
<dbReference type="Proteomes" id="UP000190042">
    <property type="component" value="Unassembled WGS sequence"/>
</dbReference>
<sequence length="46" mass="5109">MDAFNYMIGNFSETLGALTSKTDISNDENLGGEKDVPHPRHSNKQK</sequence>
<evidence type="ECO:0000256" key="1">
    <source>
        <dbReference type="SAM" id="MobiDB-lite"/>
    </source>
</evidence>
<proteinExistence type="predicted"/>
<dbReference type="EMBL" id="FUYJ01000005">
    <property type="protein sequence ID" value="SKB01350.1"/>
    <property type="molecule type" value="Genomic_DNA"/>
</dbReference>
<gene>
    <name evidence="2" type="ORF">SAMN04244570_2694</name>
</gene>
<name>A0A1T4YI54_9BACL</name>
<reference evidence="3" key="1">
    <citation type="submission" date="2017-02" db="EMBL/GenBank/DDBJ databases">
        <authorList>
            <person name="Varghese N."/>
            <person name="Submissions S."/>
        </authorList>
    </citation>
    <scope>NUCLEOTIDE SEQUENCE [LARGE SCALE GENOMIC DNA]</scope>
    <source>
        <strain evidence="3">DSM 23966</strain>
    </source>
</reference>
<accession>A0A1T4YI54</accession>
<organism evidence="2 3">
    <name type="scientific">Sporosarcina newyorkensis</name>
    <dbReference type="NCBI Taxonomy" id="759851"/>
    <lineage>
        <taxon>Bacteria</taxon>
        <taxon>Bacillati</taxon>
        <taxon>Bacillota</taxon>
        <taxon>Bacilli</taxon>
        <taxon>Bacillales</taxon>
        <taxon>Caryophanaceae</taxon>
        <taxon>Sporosarcina</taxon>
    </lineage>
</organism>
<dbReference type="AlphaFoldDB" id="A0A1T4YI54"/>
<evidence type="ECO:0000313" key="3">
    <source>
        <dbReference type="Proteomes" id="UP000190042"/>
    </source>
</evidence>
<evidence type="ECO:0000313" key="2">
    <source>
        <dbReference type="EMBL" id="SKB01350.1"/>
    </source>
</evidence>
<protein>
    <submittedName>
        <fullName evidence="2">Uncharacterized protein</fullName>
    </submittedName>
</protein>
<keyword evidence="3" id="KW-1185">Reference proteome</keyword>